<dbReference type="CDD" id="cd00211">
    <property type="entry name" value="PTS_IIA_fru"/>
    <property type="match status" value="1"/>
</dbReference>
<evidence type="ECO:0000256" key="5">
    <source>
        <dbReference type="ARBA" id="ARBA00022679"/>
    </source>
</evidence>
<dbReference type="InterPro" id="IPR051351">
    <property type="entry name" value="Ascorbate-PTS_EIIA_comp"/>
</dbReference>
<evidence type="ECO:0000256" key="7">
    <source>
        <dbReference type="ARBA" id="ARBA00022777"/>
    </source>
</evidence>
<keyword evidence="5" id="KW-0808">Transferase</keyword>
<protein>
    <recommendedName>
        <fullName evidence="9">Ascorbate-specific PTS system EIIA component</fullName>
    </recommendedName>
    <alternativeName>
        <fullName evidence="10">Ascorbate-specific phosphotransferase enzyme IIA component</fullName>
    </alternativeName>
</protein>
<keyword evidence="4" id="KW-0597">Phosphoprotein</keyword>
<name>A0ABT5WYV9_9ENTE</name>
<reference evidence="12" key="1">
    <citation type="submission" date="2022-10" db="EMBL/GenBank/DDBJ databases">
        <title>Vagococcus sp. isolated from poultry meat.</title>
        <authorList>
            <person name="Johansson P."/>
            <person name="Bjorkroth J."/>
        </authorList>
    </citation>
    <scope>NUCLEOTIDE SEQUENCE</scope>
    <source>
        <strain evidence="12">PNs007</strain>
    </source>
</reference>
<dbReference type="RefSeq" id="WP_275470596.1">
    <property type="nucleotide sequence ID" value="NZ_JAPDSH010000001.1"/>
</dbReference>
<dbReference type="SUPFAM" id="SSF55804">
    <property type="entry name" value="Phoshotransferase/anion transport protein"/>
    <property type="match status" value="1"/>
</dbReference>
<comment type="subcellular location">
    <subcellularLocation>
        <location evidence="1">Cytoplasm</location>
    </subcellularLocation>
</comment>
<dbReference type="PANTHER" id="PTHR36203">
    <property type="entry name" value="ASCORBATE-SPECIFIC PTS SYSTEM EIIA COMPONENT"/>
    <property type="match status" value="1"/>
</dbReference>
<dbReference type="Pfam" id="PF00359">
    <property type="entry name" value="PTS_EIIA_2"/>
    <property type="match status" value="1"/>
</dbReference>
<evidence type="ECO:0000256" key="3">
    <source>
        <dbReference type="ARBA" id="ARBA00022490"/>
    </source>
</evidence>
<dbReference type="PANTHER" id="PTHR36203:SF1">
    <property type="entry name" value="ASCORBATE-SPECIFIC PTS SYSTEM EIIA COMPONENT"/>
    <property type="match status" value="1"/>
</dbReference>
<sequence>MLTQFLDRKLVSFSQVESHDWQSAIKKSCEGLTTEGYISSAYADEIIDCVNKYGPYIVIIPGVAMPHSSEGSINVKGTAISLTIFDKDVTFSEDKAARLFFTLAAKNPEEHTENISNLSEMLMTDGLVEDLMTVKNLDDYQMVASKYNI</sequence>
<evidence type="ECO:0000256" key="6">
    <source>
        <dbReference type="ARBA" id="ARBA00022683"/>
    </source>
</evidence>
<keyword evidence="12" id="KW-0762">Sugar transport</keyword>
<comment type="function">
    <text evidence="8">The phosphoenolpyruvate-dependent sugar phosphotransferase system (sugar PTS), a major carbohydrate active transport system, catalyzes the phosphorylation of incoming sugar substrates concomitantly with their translocation across the cell membrane. The enzyme II UlaABC PTS system is involved in ascorbate transport.</text>
</comment>
<evidence type="ECO:0000313" key="12">
    <source>
        <dbReference type="EMBL" id="MDF0478942.1"/>
    </source>
</evidence>
<keyword evidence="7" id="KW-0418">Kinase</keyword>
<dbReference type="InterPro" id="IPR016152">
    <property type="entry name" value="PTrfase/Anion_transptr"/>
</dbReference>
<evidence type="ECO:0000313" key="13">
    <source>
        <dbReference type="Proteomes" id="UP001147148"/>
    </source>
</evidence>
<evidence type="ECO:0000256" key="1">
    <source>
        <dbReference type="ARBA" id="ARBA00004496"/>
    </source>
</evidence>
<evidence type="ECO:0000256" key="4">
    <source>
        <dbReference type="ARBA" id="ARBA00022553"/>
    </source>
</evidence>
<dbReference type="Proteomes" id="UP001147148">
    <property type="component" value="Unassembled WGS sequence"/>
</dbReference>
<accession>A0ABT5WYV9</accession>
<evidence type="ECO:0000256" key="2">
    <source>
        <dbReference type="ARBA" id="ARBA00022448"/>
    </source>
</evidence>
<gene>
    <name evidence="12" type="ORF">OL233_01465</name>
</gene>
<proteinExistence type="predicted"/>
<evidence type="ECO:0000259" key="11">
    <source>
        <dbReference type="PROSITE" id="PS51094"/>
    </source>
</evidence>
<comment type="caution">
    <text evidence="12">The sequence shown here is derived from an EMBL/GenBank/DDBJ whole genome shotgun (WGS) entry which is preliminary data.</text>
</comment>
<dbReference type="EMBL" id="JAPDSH010000001">
    <property type="protein sequence ID" value="MDF0478942.1"/>
    <property type="molecule type" value="Genomic_DNA"/>
</dbReference>
<keyword evidence="2" id="KW-0813">Transport</keyword>
<dbReference type="PROSITE" id="PS51094">
    <property type="entry name" value="PTS_EIIA_TYPE_2"/>
    <property type="match status" value="1"/>
</dbReference>
<evidence type="ECO:0000256" key="9">
    <source>
        <dbReference type="ARBA" id="ARBA00041175"/>
    </source>
</evidence>
<dbReference type="InterPro" id="IPR002178">
    <property type="entry name" value="PTS_EIIA_type-2_dom"/>
</dbReference>
<dbReference type="Gene3D" id="3.40.930.10">
    <property type="entry name" value="Mannitol-specific EII, Chain A"/>
    <property type="match status" value="1"/>
</dbReference>
<keyword evidence="6" id="KW-0598">Phosphotransferase system</keyword>
<keyword evidence="13" id="KW-1185">Reference proteome</keyword>
<evidence type="ECO:0000256" key="8">
    <source>
        <dbReference type="ARBA" id="ARBA00037387"/>
    </source>
</evidence>
<feature type="domain" description="PTS EIIA type-2" evidence="11">
    <location>
        <begin position="4"/>
        <end position="147"/>
    </location>
</feature>
<organism evidence="12 13">
    <name type="scientific">Vagococcus proximus</name>
    <dbReference type="NCBI Taxonomy" id="2991417"/>
    <lineage>
        <taxon>Bacteria</taxon>
        <taxon>Bacillati</taxon>
        <taxon>Bacillota</taxon>
        <taxon>Bacilli</taxon>
        <taxon>Lactobacillales</taxon>
        <taxon>Enterococcaceae</taxon>
        <taxon>Vagococcus</taxon>
    </lineage>
</organism>
<keyword evidence="3" id="KW-0963">Cytoplasm</keyword>
<evidence type="ECO:0000256" key="10">
    <source>
        <dbReference type="ARBA" id="ARBA00042072"/>
    </source>
</evidence>